<protein>
    <submittedName>
        <fullName evidence="6">MerR family transcriptional regulator</fullName>
    </submittedName>
</protein>
<evidence type="ECO:0000256" key="3">
    <source>
        <dbReference type="ARBA" id="ARBA00023125"/>
    </source>
</evidence>
<evidence type="ECO:0000256" key="2">
    <source>
        <dbReference type="ARBA" id="ARBA00023015"/>
    </source>
</evidence>
<dbReference type="InterPro" id="IPR009061">
    <property type="entry name" value="DNA-bd_dom_put_sf"/>
</dbReference>
<gene>
    <name evidence="6" type="ORF">Q8814_18125</name>
</gene>
<evidence type="ECO:0000313" key="6">
    <source>
        <dbReference type="EMBL" id="MEE2034007.1"/>
    </source>
</evidence>
<keyword evidence="1" id="KW-0678">Repressor</keyword>
<dbReference type="Pfam" id="PF13411">
    <property type="entry name" value="MerR_1"/>
    <property type="match status" value="1"/>
</dbReference>
<dbReference type="SUPFAM" id="SSF46955">
    <property type="entry name" value="Putative DNA-binding domain"/>
    <property type="match status" value="1"/>
</dbReference>
<keyword evidence="4" id="KW-0804">Transcription</keyword>
<keyword evidence="3" id="KW-0238">DNA-binding</keyword>
<evidence type="ECO:0000313" key="7">
    <source>
        <dbReference type="Proteomes" id="UP001331936"/>
    </source>
</evidence>
<dbReference type="PANTHER" id="PTHR30204:SF69">
    <property type="entry name" value="MERR-FAMILY TRANSCRIPTIONAL REGULATOR"/>
    <property type="match status" value="1"/>
</dbReference>
<proteinExistence type="predicted"/>
<comment type="caution">
    <text evidence="6">The sequence shown here is derived from an EMBL/GenBank/DDBJ whole genome shotgun (WGS) entry which is preliminary data.</text>
</comment>
<dbReference type="PROSITE" id="PS50937">
    <property type="entry name" value="HTH_MERR_2"/>
    <property type="match status" value="1"/>
</dbReference>
<dbReference type="InterPro" id="IPR000551">
    <property type="entry name" value="MerR-type_HTH_dom"/>
</dbReference>
<sequence length="259" mass="28367">MRISQLAERTGVPSTTLRYYESAGLVPADRTVSGYRVYTDRDVDRIAFIRAAKQVGLSLDEIRDVLDVWEHDACADVRDRLRPMVAAHLEDVTARTADLSAFSDFLRDALVQLEALPARAELCDTECGFVTAPAHHTVVATPSTVYSAVTSTEPPVACSLDAGRHEERVQHWGQALAGTVREPIPHGLRLIVPSERAGTVVELALAEQRCCPFYDFSLHLQGKVAVLEVRAPESAAEMLRDLFADTSSGGHVHRAAREP</sequence>
<name>A0ABU7JVF7_9NOCA</name>
<dbReference type="EMBL" id="JAUZMZ010000114">
    <property type="protein sequence ID" value="MEE2034007.1"/>
    <property type="molecule type" value="Genomic_DNA"/>
</dbReference>
<keyword evidence="7" id="KW-1185">Reference proteome</keyword>
<evidence type="ECO:0000256" key="1">
    <source>
        <dbReference type="ARBA" id="ARBA00022491"/>
    </source>
</evidence>
<keyword evidence="2" id="KW-0805">Transcription regulation</keyword>
<feature type="domain" description="HTH merR-type" evidence="5">
    <location>
        <begin position="1"/>
        <end position="68"/>
    </location>
</feature>
<dbReference type="PANTHER" id="PTHR30204">
    <property type="entry name" value="REDOX-CYCLING DRUG-SENSING TRANSCRIPTIONAL ACTIVATOR SOXR"/>
    <property type="match status" value="1"/>
</dbReference>
<accession>A0ABU7JVF7</accession>
<dbReference type="PRINTS" id="PR00040">
    <property type="entry name" value="HTHMERR"/>
</dbReference>
<dbReference type="RefSeq" id="WP_330153399.1">
    <property type="nucleotide sequence ID" value="NZ_JAUZMZ010000114.1"/>
</dbReference>
<dbReference type="InterPro" id="IPR047057">
    <property type="entry name" value="MerR_fam"/>
</dbReference>
<organism evidence="6 7">
    <name type="scientific">Rhodococcus chondri</name>
    <dbReference type="NCBI Taxonomy" id="3065941"/>
    <lineage>
        <taxon>Bacteria</taxon>
        <taxon>Bacillati</taxon>
        <taxon>Actinomycetota</taxon>
        <taxon>Actinomycetes</taxon>
        <taxon>Mycobacteriales</taxon>
        <taxon>Nocardiaceae</taxon>
        <taxon>Rhodococcus</taxon>
    </lineage>
</organism>
<reference evidence="6 7" key="1">
    <citation type="submission" date="2023-08" db="EMBL/GenBank/DDBJ databases">
        <authorList>
            <person name="Girao M."/>
            <person name="Carvalho M.F."/>
        </authorList>
    </citation>
    <scope>NUCLEOTIDE SEQUENCE [LARGE SCALE GENOMIC DNA]</scope>
    <source>
        <strain evidence="6 7">CC-R104</strain>
    </source>
</reference>
<dbReference type="Proteomes" id="UP001331936">
    <property type="component" value="Unassembled WGS sequence"/>
</dbReference>
<evidence type="ECO:0000259" key="5">
    <source>
        <dbReference type="PROSITE" id="PS50937"/>
    </source>
</evidence>
<dbReference type="Gene3D" id="1.10.1660.10">
    <property type="match status" value="1"/>
</dbReference>
<evidence type="ECO:0000256" key="4">
    <source>
        <dbReference type="ARBA" id="ARBA00023163"/>
    </source>
</evidence>
<dbReference type="SMART" id="SM00422">
    <property type="entry name" value="HTH_MERR"/>
    <property type="match status" value="1"/>
</dbReference>